<proteinExistence type="predicted"/>
<protein>
    <submittedName>
        <fullName evidence="1">DNA sulfur modification protein DndB</fullName>
    </submittedName>
</protein>
<dbReference type="CDD" id="cd16412">
    <property type="entry name" value="dndB"/>
    <property type="match status" value="1"/>
</dbReference>
<dbReference type="InterPro" id="IPR017642">
    <property type="entry name" value="DNA_S_mod_DndB"/>
</dbReference>
<dbReference type="OrthoDB" id="3524978at2"/>
<gene>
    <name evidence="1" type="primary">dndB</name>
    <name evidence="1" type="ORF">D5R81_00055</name>
</gene>
<dbReference type="RefSeq" id="WP_121851615.1">
    <property type="nucleotide sequence ID" value="NZ_CP037952.1"/>
</dbReference>
<dbReference type="AlphaFoldDB" id="A0A3A6TTI4"/>
<dbReference type="EMBL" id="QYYH01000001">
    <property type="protein sequence ID" value="RJY19535.1"/>
    <property type="molecule type" value="Genomic_DNA"/>
</dbReference>
<comment type="caution">
    <text evidence="1">The sequence shown here is derived from an EMBL/GenBank/DDBJ whole genome shotgun (WGS) entry which is preliminary data.</text>
</comment>
<evidence type="ECO:0000313" key="1">
    <source>
        <dbReference type="EMBL" id="RJY19535.1"/>
    </source>
</evidence>
<reference evidence="1 2" key="1">
    <citation type="submission" date="2018-09" db="EMBL/GenBank/DDBJ databases">
        <title>Phylogeny of the Shewanellaceae, and recommendation for two new genera, Pseudoshewanella and Parashewanella.</title>
        <authorList>
            <person name="Wang G."/>
        </authorList>
    </citation>
    <scope>NUCLEOTIDE SEQUENCE [LARGE SCALE GENOMIC DNA]</scope>
    <source>
        <strain evidence="1 2">KCTC 22492</strain>
    </source>
</reference>
<dbReference type="Proteomes" id="UP000273022">
    <property type="component" value="Unassembled WGS sequence"/>
</dbReference>
<organism evidence="1 2">
    <name type="scientific">Parashewanella spongiae</name>
    <dbReference type="NCBI Taxonomy" id="342950"/>
    <lineage>
        <taxon>Bacteria</taxon>
        <taxon>Pseudomonadati</taxon>
        <taxon>Pseudomonadota</taxon>
        <taxon>Gammaproteobacteria</taxon>
        <taxon>Alteromonadales</taxon>
        <taxon>Shewanellaceae</taxon>
        <taxon>Parashewanella</taxon>
    </lineage>
</organism>
<name>A0A3A6TTI4_9GAMM</name>
<dbReference type="InterPro" id="IPR017601">
    <property type="entry name" value="DGQHR-contain_dom"/>
</dbReference>
<dbReference type="NCBIfam" id="TIGR03187">
    <property type="entry name" value="DGQHR"/>
    <property type="match status" value="1"/>
</dbReference>
<sequence>MYEPAFEHVFPAIKGIQAGQEYYVTMCPLKYIPKIFEFHEDELAPEYRAQRTLNDKRIPGLKRYLTENKKSYVFSSITASIAGKVSFVPMEEKGAGSKIGALKIDMDSILNIIDGQHRRAAIEAVLADEPDLANETISVVFFVEKNLSQRQQMFADLNLYQVKVNQSVSKTYNQRDEFAQISREVAIKCKALKGLIDFEQTKLSKRSRKLFTHNALNQSIISLLKGSSELDIKSKIKLSNHFYDEVAKNIAEWDLIKKSKITAGESREDFIHSHSIFLHAIGIVGNQLITSDNWETTLSQLCEIDWHRSATELWEGRCVFNGRLQKNNRTTQLTANLIKQKLGLQLSKDELKTESTLERD</sequence>
<dbReference type="NCBIfam" id="TIGR03233">
    <property type="entry name" value="DNA_S_dndB"/>
    <property type="match status" value="1"/>
</dbReference>
<evidence type="ECO:0000313" key="2">
    <source>
        <dbReference type="Proteomes" id="UP000273022"/>
    </source>
</evidence>
<keyword evidence="2" id="KW-1185">Reference proteome</keyword>
<dbReference type="Pfam" id="PF14072">
    <property type="entry name" value="DndB"/>
    <property type="match status" value="1"/>
</dbReference>
<accession>A0A3A6TTI4</accession>